<evidence type="ECO:0000313" key="1">
    <source>
        <dbReference type="EMBL" id="CEF89667.1"/>
    </source>
</evidence>
<organism evidence="1 2">
    <name type="scientific">Pseudomonas phage vB_PaeS_PAO1_Ab18</name>
    <dbReference type="NCBI Taxonomy" id="1548905"/>
    <lineage>
        <taxon>Viruses</taxon>
        <taxon>Duplodnaviria</taxon>
        <taxon>Heunggongvirae</taxon>
        <taxon>Uroviricota</taxon>
        <taxon>Caudoviricetes</taxon>
        <taxon>Mesyanzhinovviridae</taxon>
        <taxon>Bradleyvirinae</taxon>
        <taxon>Abidjanvirus</taxon>
        <taxon>Abidjanvirus Ab18</taxon>
        <taxon>Pseudomonas virus Ab18</taxon>
    </lineage>
</organism>
<name>A0A0A1IWZ8_9CAUD</name>
<sequence length="191" mass="21137">MDKLAWIVEDEADCPGESLGAVIVFARDAEQAALAGAARLGAEVECCSVARAEPYDAFAEAGEVPLERLLEDGWTFPCHQCEHPLEAGSWLREGRLLFCSEECRDQKAADVSTTNAEFQEFQARVKEARPDLTWKEFHGGWPILTPVGHFTFPGALYGGGRVKAERNGNLVWMISAGDMDAWELYERGRSK</sequence>
<dbReference type="GeneID" id="23680013"/>
<dbReference type="OrthoDB" id="24023at10239"/>
<gene>
    <name evidence="1" type="primary">ORF28</name>
</gene>
<evidence type="ECO:0000313" key="2">
    <source>
        <dbReference type="Proteomes" id="UP000030226"/>
    </source>
</evidence>
<dbReference type="Proteomes" id="UP000030226">
    <property type="component" value="Segment"/>
</dbReference>
<dbReference type="RefSeq" id="YP_009125131.1">
    <property type="nucleotide sequence ID" value="NC_026594.1"/>
</dbReference>
<dbReference type="KEGG" id="vg:23680013"/>
<protein>
    <submittedName>
        <fullName evidence="1">Uncharacterized protein</fullName>
    </submittedName>
</protein>
<reference evidence="1 2" key="1">
    <citation type="journal article" date="2015" name="PLoS ONE">
        <title>Investigation of a Large Collection of Pseudomonas aeruginosa Bacteriophages Collected from a Single Environmental Source in Abidjan, Cote d'Ivoire.</title>
        <authorList>
            <person name="Essoh C."/>
            <person name="Latino L."/>
            <person name="Midoux C."/>
            <person name="Blouin Y."/>
            <person name="Loukou G."/>
            <person name="Nguetta S.P."/>
            <person name="Lathro S."/>
            <person name="Cablanmian A."/>
            <person name="Kouassi A.K."/>
            <person name="Vergnaud G."/>
            <person name="Pourcel C."/>
        </authorList>
    </citation>
    <scope>NUCLEOTIDE SEQUENCE [LARGE SCALE GENOMIC DNA]</scope>
    <source>
        <strain evidence="1">Ab18</strain>
    </source>
</reference>
<proteinExistence type="predicted"/>
<dbReference type="EMBL" id="LN610577">
    <property type="protein sequence ID" value="CEF89667.1"/>
    <property type="molecule type" value="Genomic_DNA"/>
</dbReference>
<keyword evidence="2" id="KW-1185">Reference proteome</keyword>
<accession>A0A0A1IWZ8</accession>